<evidence type="ECO:0000313" key="2">
    <source>
        <dbReference type="Proteomes" id="UP000321412"/>
    </source>
</evidence>
<comment type="caution">
    <text evidence="1">The sequence shown here is derived from an EMBL/GenBank/DDBJ whole genome shotgun (WGS) entry which is preliminary data.</text>
</comment>
<sequence>MLRSVFSRASALLLVLALVTLSGCLLDPTEPGIVSMSITPDVISTSETGMTDEFFTVELTVINFADEIDQVTVFTQDPRVEAEPQNVVVEGNVVVLSGIAKSWFTDFEPGVHNIGATVESATASITENNLATVTIEIE</sequence>
<keyword evidence="2" id="KW-1185">Reference proteome</keyword>
<dbReference type="OrthoDB" id="5518107at2"/>
<dbReference type="EMBL" id="VOSM01000009">
    <property type="protein sequence ID" value="TXD35353.1"/>
    <property type="molecule type" value="Genomic_DNA"/>
</dbReference>
<name>A0A5C6X899_9DELT</name>
<reference evidence="1 2" key="1">
    <citation type="submission" date="2019-08" db="EMBL/GenBank/DDBJ databases">
        <title>Bradymonadales sp. TMQ4.</title>
        <authorList>
            <person name="Liang Q."/>
        </authorList>
    </citation>
    <scope>NUCLEOTIDE SEQUENCE [LARGE SCALE GENOMIC DNA]</scope>
    <source>
        <strain evidence="1 2">TMQ4</strain>
    </source>
</reference>
<organism evidence="1 2">
    <name type="scientific">Lujinxingia vulgaris</name>
    <dbReference type="NCBI Taxonomy" id="2600176"/>
    <lineage>
        <taxon>Bacteria</taxon>
        <taxon>Deltaproteobacteria</taxon>
        <taxon>Bradymonadales</taxon>
        <taxon>Lujinxingiaceae</taxon>
        <taxon>Lujinxingia</taxon>
    </lineage>
</organism>
<accession>A0A5C6X899</accession>
<proteinExistence type="predicted"/>
<gene>
    <name evidence="1" type="ORF">FRC98_16185</name>
</gene>
<dbReference type="AlphaFoldDB" id="A0A5C6X899"/>
<dbReference type="Proteomes" id="UP000321412">
    <property type="component" value="Unassembled WGS sequence"/>
</dbReference>
<dbReference type="PROSITE" id="PS51257">
    <property type="entry name" value="PROKAR_LIPOPROTEIN"/>
    <property type="match status" value="1"/>
</dbReference>
<dbReference type="RefSeq" id="WP_146982490.1">
    <property type="nucleotide sequence ID" value="NZ_VOSM01000009.1"/>
</dbReference>
<evidence type="ECO:0000313" key="1">
    <source>
        <dbReference type="EMBL" id="TXD35353.1"/>
    </source>
</evidence>
<protein>
    <submittedName>
        <fullName evidence="1">Uncharacterized protein</fullName>
    </submittedName>
</protein>